<dbReference type="Pfam" id="PF17853">
    <property type="entry name" value="GGDEF_2"/>
    <property type="match status" value="1"/>
</dbReference>
<evidence type="ECO:0000256" key="4">
    <source>
        <dbReference type="SAM" id="Phobius"/>
    </source>
</evidence>
<name>A0ABX1Y5G4_9BACL</name>
<keyword evidence="4" id="KW-0472">Membrane</keyword>
<dbReference type="PROSITE" id="PS00041">
    <property type="entry name" value="HTH_ARAC_FAMILY_1"/>
    <property type="match status" value="1"/>
</dbReference>
<keyword evidence="4" id="KW-1133">Transmembrane helix</keyword>
<dbReference type="Proteomes" id="UP000616779">
    <property type="component" value="Unassembled WGS sequence"/>
</dbReference>
<sequence>MKSYIQEKALFFRYLMSYVVILFICIVVMVFFVNYQFIGILKNELIANNANTLNRVMYIVDANIKQLDSIQTHIQMNRSLNPYYALNDPNLAIDAQRELGKYLASNNFIKDMMVYFRGDSFIYSSSSSYSLPLFINQAFKYSSWNEEDFKRDINSLKVPKVRSAEDVIKYDREAEKIVTFIYPISGFGIDANTTVLYLVDENFFTKIIKDNFGGYHSSIMILDQNNQVITTSNNALRLSADKLNEYLGSNENHFSKTVSEDNQRMLMSVMKSDKTGWKYISFTPINEVLKKTDGIQVEFILVVLLLLVLGSIVIYFNMRTNYKPIHNLKNYASRILQHTNKAENEIDVVKNTIDYLSNQNKSLISSTRVASKDFILDSLLKGRIHTPEDLKQQGEPFAISFRNPLYLVIIVLLHTPHSIKSQDVPELLSQIESTVNLFFNGHVREHLDQKKMVCILSLDEIQSESLMAELEAFQMHLKEAISIQTTIGVGNVYEDVKVIPQSYVEASAALDYRLVKGNGSIIFNDELSHQEESLDSYPHKELDILKSLIKQGNDLEIEYALNNIINYMKTCNIPLFVARGLCFDILNIIWRTFAEVNKELLLPKGEYSNVSMLAEFETIEELTNLVKNICSHICEFIRESKDVKDRSLIKDAASYIQSNFANCDFSIQNMADHFGMTLTNLSQYFKNQTGQTIIEFTTNLRMNKAKELLMTSDLNLNEISIQVGYMNSSSFIRRFKQITGLTPGQFVKEKKK</sequence>
<feature type="domain" description="HTH araC/xylS-type" evidence="5">
    <location>
        <begin position="650"/>
        <end position="749"/>
    </location>
</feature>
<evidence type="ECO:0000256" key="2">
    <source>
        <dbReference type="ARBA" id="ARBA00023125"/>
    </source>
</evidence>
<dbReference type="Gene3D" id="1.10.10.60">
    <property type="entry name" value="Homeodomain-like"/>
    <property type="match status" value="2"/>
</dbReference>
<evidence type="ECO:0000256" key="3">
    <source>
        <dbReference type="ARBA" id="ARBA00023163"/>
    </source>
</evidence>
<protein>
    <submittedName>
        <fullName evidence="6">Helix-turn-helix domain-containing protein</fullName>
    </submittedName>
</protein>
<evidence type="ECO:0000256" key="1">
    <source>
        <dbReference type="ARBA" id="ARBA00023015"/>
    </source>
</evidence>
<dbReference type="SUPFAM" id="SSF46689">
    <property type="entry name" value="Homeodomain-like"/>
    <property type="match status" value="1"/>
</dbReference>
<comment type="caution">
    <text evidence="6">The sequence shown here is derived from an EMBL/GenBank/DDBJ whole genome shotgun (WGS) entry which is preliminary data.</text>
</comment>
<proteinExistence type="predicted"/>
<dbReference type="PANTHER" id="PTHR43280">
    <property type="entry name" value="ARAC-FAMILY TRANSCRIPTIONAL REGULATOR"/>
    <property type="match status" value="1"/>
</dbReference>
<dbReference type="InterPro" id="IPR041522">
    <property type="entry name" value="CdaR_GGDEF"/>
</dbReference>
<feature type="transmembrane region" description="Helical" evidence="4">
    <location>
        <begin position="299"/>
        <end position="318"/>
    </location>
</feature>
<dbReference type="InterPro" id="IPR018062">
    <property type="entry name" value="HTH_AraC-typ_CS"/>
</dbReference>
<evidence type="ECO:0000313" key="6">
    <source>
        <dbReference type="EMBL" id="NOU75203.1"/>
    </source>
</evidence>
<evidence type="ECO:0000259" key="5">
    <source>
        <dbReference type="PROSITE" id="PS01124"/>
    </source>
</evidence>
<gene>
    <name evidence="6" type="ORF">GC098_28090</name>
</gene>
<keyword evidence="3" id="KW-0804">Transcription</keyword>
<dbReference type="PROSITE" id="PS01124">
    <property type="entry name" value="HTH_ARAC_FAMILY_2"/>
    <property type="match status" value="1"/>
</dbReference>
<reference evidence="6 7" key="1">
    <citation type="submission" date="2019-10" db="EMBL/GenBank/DDBJ databases">
        <title>Description of Paenibacillus terrestris sp. nov.</title>
        <authorList>
            <person name="Carlier A."/>
            <person name="Qi S."/>
        </authorList>
    </citation>
    <scope>NUCLEOTIDE SEQUENCE [LARGE SCALE GENOMIC DNA]</scope>
    <source>
        <strain evidence="6 7">LMG 31458</strain>
    </source>
</reference>
<dbReference type="PANTHER" id="PTHR43280:SF28">
    <property type="entry name" value="HTH-TYPE TRANSCRIPTIONAL ACTIVATOR RHAS"/>
    <property type="match status" value="1"/>
</dbReference>
<dbReference type="InterPro" id="IPR009057">
    <property type="entry name" value="Homeodomain-like_sf"/>
</dbReference>
<keyword evidence="1" id="KW-0805">Transcription regulation</keyword>
<dbReference type="InterPro" id="IPR018060">
    <property type="entry name" value="HTH_AraC"/>
</dbReference>
<accession>A0ABX1Y5G4</accession>
<feature type="transmembrane region" description="Helical" evidence="4">
    <location>
        <begin position="12"/>
        <end position="33"/>
    </location>
</feature>
<keyword evidence="7" id="KW-1185">Reference proteome</keyword>
<dbReference type="RefSeq" id="WP_171646600.1">
    <property type="nucleotide sequence ID" value="NZ_WHOA01000198.1"/>
</dbReference>
<dbReference type="Pfam" id="PF12833">
    <property type="entry name" value="HTH_18"/>
    <property type="match status" value="1"/>
</dbReference>
<organism evidence="6 7">
    <name type="scientific">Paenibacillus phytorum</name>
    <dbReference type="NCBI Taxonomy" id="2654977"/>
    <lineage>
        <taxon>Bacteria</taxon>
        <taxon>Bacillati</taxon>
        <taxon>Bacillota</taxon>
        <taxon>Bacilli</taxon>
        <taxon>Bacillales</taxon>
        <taxon>Paenibacillaceae</taxon>
        <taxon>Paenibacillus</taxon>
    </lineage>
</organism>
<dbReference type="SMART" id="SM00342">
    <property type="entry name" value="HTH_ARAC"/>
    <property type="match status" value="1"/>
</dbReference>
<keyword evidence="2" id="KW-0238">DNA-binding</keyword>
<evidence type="ECO:0000313" key="7">
    <source>
        <dbReference type="Proteomes" id="UP000616779"/>
    </source>
</evidence>
<keyword evidence="4" id="KW-0812">Transmembrane</keyword>
<dbReference type="EMBL" id="WHOA01000198">
    <property type="protein sequence ID" value="NOU75203.1"/>
    <property type="molecule type" value="Genomic_DNA"/>
</dbReference>